<protein>
    <submittedName>
        <fullName evidence="1">Uncharacterized protein</fullName>
    </submittedName>
</protein>
<name>A0A879R1A7_9CAUD</name>
<dbReference type="EMBL" id="MW015081">
    <property type="protein sequence ID" value="QPX47984.1"/>
    <property type="molecule type" value="Genomic_DNA"/>
</dbReference>
<proteinExistence type="predicted"/>
<dbReference type="Proteomes" id="UP000664915">
    <property type="component" value="Segment"/>
</dbReference>
<accession>A0A879R1A7</accession>
<organism evidence="1 2">
    <name type="scientific">Synechococcus phage S-SRM01</name>
    <dbReference type="NCBI Taxonomy" id="2781608"/>
    <lineage>
        <taxon>Viruses</taxon>
        <taxon>Duplodnaviria</taxon>
        <taxon>Heunggongvirae</taxon>
        <taxon>Uroviricota</taxon>
        <taxon>Caudoviricetes</taxon>
        <taxon>Pantevenvirales</taxon>
        <taxon>Kyanoviridae</taxon>
        <taxon>Serangoonvirus</taxon>
        <taxon>Serangoonvirus essarone</taxon>
    </lineage>
</organism>
<keyword evidence="2" id="KW-1185">Reference proteome</keyword>
<reference evidence="1" key="1">
    <citation type="submission" date="2020-09" db="EMBL/GenBank/DDBJ databases">
        <authorList>
            <person name="Zhang D."/>
            <person name="Hatherill J.R."/>
            <person name="Ramirez J.F."/>
            <person name="Edinger B."/>
            <person name="Balarin R."/>
            <person name="Sullivan A."/>
            <person name="Humpal K.M."/>
            <person name="Guseva A."/>
            <person name="Butela K.A."/>
            <person name="Garlena R.A."/>
            <person name="Russell D.A."/>
            <person name="Pope W.H."/>
            <person name="Jacobs-Sera D."/>
            <person name="Hatfull G.F."/>
        </authorList>
    </citation>
    <scope>NUCLEOTIDE SEQUENCE</scope>
</reference>
<evidence type="ECO:0000313" key="1">
    <source>
        <dbReference type="EMBL" id="QPX47984.1"/>
    </source>
</evidence>
<dbReference type="RefSeq" id="YP_010669994.1">
    <property type="nucleotide sequence ID" value="NC_070963.1"/>
</dbReference>
<evidence type="ECO:0000313" key="2">
    <source>
        <dbReference type="Proteomes" id="UP000664915"/>
    </source>
</evidence>
<dbReference type="KEGG" id="vg:77946189"/>
<dbReference type="GeneID" id="77946189"/>
<sequence length="33" mass="3943">MNTYFVLYLKKKAKREKFLKIAQLNMAKQPQVA</sequence>